<dbReference type="FunFam" id="3.10.450.50:FF:000006">
    <property type="entry name" value="NTF2-related export protein 2 isoform 1"/>
    <property type="match status" value="1"/>
</dbReference>
<evidence type="ECO:0000256" key="4">
    <source>
        <dbReference type="ARBA" id="ARBA00023242"/>
    </source>
</evidence>
<evidence type="ECO:0000259" key="5">
    <source>
        <dbReference type="PROSITE" id="PS50177"/>
    </source>
</evidence>
<feature type="domain" description="NTF2" evidence="5">
    <location>
        <begin position="33"/>
        <end position="148"/>
    </location>
</feature>
<comment type="subcellular location">
    <subcellularLocation>
        <location evidence="1">Nucleus</location>
    </subcellularLocation>
</comment>
<dbReference type="Proteomes" id="UP000597762">
    <property type="component" value="Unassembled WGS sequence"/>
</dbReference>
<dbReference type="EMBL" id="CAHIKZ030001372">
    <property type="protein sequence ID" value="CAE1261862.1"/>
    <property type="molecule type" value="Genomic_DNA"/>
</dbReference>
<dbReference type="AlphaFoldDB" id="A0A812CDQ2"/>
<dbReference type="CDD" id="cd00780">
    <property type="entry name" value="NTF2"/>
    <property type="match status" value="1"/>
</dbReference>
<evidence type="ECO:0000256" key="2">
    <source>
        <dbReference type="ARBA" id="ARBA00022448"/>
    </source>
</evidence>
<evidence type="ECO:0000256" key="3">
    <source>
        <dbReference type="ARBA" id="ARBA00022927"/>
    </source>
</evidence>
<proteinExistence type="predicted"/>
<sequence length="151" mass="17369">MTSLPFLAFAASNMALGSSEEELKIKIDQACTAGDEFYKLYYENYDKKRHMLSKLYMNNAKLVWNGNFVEGITDILEFLEKLPSTETSVDTFDCQPLLDTFSQGQTTIAVTIFGSVKYHKQKARAFHQHFILTSQDNFCRIVSDDYRFLDC</sequence>
<evidence type="ECO:0000256" key="1">
    <source>
        <dbReference type="ARBA" id="ARBA00004123"/>
    </source>
</evidence>
<organism evidence="6 7">
    <name type="scientific">Acanthosepion pharaonis</name>
    <name type="common">Pharaoh cuttlefish</name>
    <name type="synonym">Sepia pharaonis</name>
    <dbReference type="NCBI Taxonomy" id="158019"/>
    <lineage>
        <taxon>Eukaryota</taxon>
        <taxon>Metazoa</taxon>
        <taxon>Spiralia</taxon>
        <taxon>Lophotrochozoa</taxon>
        <taxon>Mollusca</taxon>
        <taxon>Cephalopoda</taxon>
        <taxon>Coleoidea</taxon>
        <taxon>Decapodiformes</taxon>
        <taxon>Sepiida</taxon>
        <taxon>Sepiina</taxon>
        <taxon>Sepiidae</taxon>
        <taxon>Acanthosepion</taxon>
    </lineage>
</organism>
<evidence type="ECO:0000313" key="6">
    <source>
        <dbReference type="EMBL" id="CAE1261862.1"/>
    </source>
</evidence>
<keyword evidence="7" id="KW-1185">Reference proteome</keyword>
<dbReference type="InterPro" id="IPR045875">
    <property type="entry name" value="NTF2"/>
</dbReference>
<dbReference type="PANTHER" id="PTHR12612">
    <property type="entry name" value="NUCLEAR TRANSPORT FACTOR 2"/>
    <property type="match status" value="1"/>
</dbReference>
<evidence type="ECO:0000313" key="7">
    <source>
        <dbReference type="Proteomes" id="UP000597762"/>
    </source>
</evidence>
<dbReference type="Pfam" id="PF02136">
    <property type="entry name" value="NTF2"/>
    <property type="match status" value="1"/>
</dbReference>
<dbReference type="PROSITE" id="PS50177">
    <property type="entry name" value="NTF2_DOMAIN"/>
    <property type="match status" value="1"/>
</dbReference>
<accession>A0A812CDQ2</accession>
<reference evidence="6" key="1">
    <citation type="submission" date="2021-01" db="EMBL/GenBank/DDBJ databases">
        <authorList>
            <person name="Li R."/>
            <person name="Bekaert M."/>
        </authorList>
    </citation>
    <scope>NUCLEOTIDE SEQUENCE</scope>
    <source>
        <strain evidence="6">Farmed</strain>
    </source>
</reference>
<dbReference type="Gene3D" id="3.10.450.50">
    <property type="match status" value="1"/>
</dbReference>
<dbReference type="InterPro" id="IPR032710">
    <property type="entry name" value="NTF2-like_dom_sf"/>
</dbReference>
<keyword evidence="4" id="KW-0539">Nucleus</keyword>
<dbReference type="GO" id="GO:0015031">
    <property type="term" value="P:protein transport"/>
    <property type="evidence" value="ECO:0007669"/>
    <property type="project" value="UniProtKB-KW"/>
</dbReference>
<gene>
    <name evidence="6" type="ORF">SPHA_32933</name>
</gene>
<dbReference type="InterPro" id="IPR002075">
    <property type="entry name" value="NTF2_dom"/>
</dbReference>
<dbReference type="SUPFAM" id="SSF54427">
    <property type="entry name" value="NTF2-like"/>
    <property type="match status" value="1"/>
</dbReference>
<comment type="caution">
    <text evidence="6">The sequence shown here is derived from an EMBL/GenBank/DDBJ whole genome shotgun (WGS) entry which is preliminary data.</text>
</comment>
<dbReference type="OrthoDB" id="25408at2759"/>
<keyword evidence="3" id="KW-0653">Protein transport</keyword>
<name>A0A812CDQ2_ACAPH</name>
<dbReference type="GO" id="GO:0006913">
    <property type="term" value="P:nucleocytoplasmic transport"/>
    <property type="evidence" value="ECO:0007669"/>
    <property type="project" value="InterPro"/>
</dbReference>
<dbReference type="GO" id="GO:0005634">
    <property type="term" value="C:nucleus"/>
    <property type="evidence" value="ECO:0007669"/>
    <property type="project" value="UniProtKB-SubCell"/>
</dbReference>
<dbReference type="InterPro" id="IPR018222">
    <property type="entry name" value="Nuclear_transport_factor_2_euk"/>
</dbReference>
<protein>
    <submittedName>
        <fullName evidence="6">NXT1_2</fullName>
    </submittedName>
</protein>
<keyword evidence="2" id="KW-0813">Transport</keyword>